<organism evidence="1">
    <name type="scientific">Rhizophora mucronata</name>
    <name type="common">Asiatic mangrove</name>
    <dbReference type="NCBI Taxonomy" id="61149"/>
    <lineage>
        <taxon>Eukaryota</taxon>
        <taxon>Viridiplantae</taxon>
        <taxon>Streptophyta</taxon>
        <taxon>Embryophyta</taxon>
        <taxon>Tracheophyta</taxon>
        <taxon>Spermatophyta</taxon>
        <taxon>Magnoliopsida</taxon>
        <taxon>eudicotyledons</taxon>
        <taxon>Gunneridae</taxon>
        <taxon>Pentapetalae</taxon>
        <taxon>rosids</taxon>
        <taxon>fabids</taxon>
        <taxon>Malpighiales</taxon>
        <taxon>Rhizophoraceae</taxon>
        <taxon>Rhizophora</taxon>
    </lineage>
</organism>
<dbReference type="AlphaFoldDB" id="A0A2P2K6L9"/>
<sequence>MFVNHQSLFLLDYLFQFIHISGKCLDFCDYLVDGLCDCAIYVLSWLVNCGAPLIFNSFLSCFISLKAQVIDIILKVVVMNEEQDAFLIVLSCVFDSLVSLSPCF</sequence>
<protein>
    <submittedName>
        <fullName evidence="1">Poly-A binding protein</fullName>
    </submittedName>
</protein>
<name>A0A2P2K6L9_RHIMU</name>
<accession>A0A2P2K6L9</accession>
<proteinExistence type="predicted"/>
<evidence type="ECO:0000313" key="1">
    <source>
        <dbReference type="EMBL" id="MBX01361.1"/>
    </source>
</evidence>
<dbReference type="EMBL" id="GGEC01020877">
    <property type="protein sequence ID" value="MBX01361.1"/>
    <property type="molecule type" value="Transcribed_RNA"/>
</dbReference>
<reference evidence="1" key="1">
    <citation type="submission" date="2018-02" db="EMBL/GenBank/DDBJ databases">
        <title>Rhizophora mucronata_Transcriptome.</title>
        <authorList>
            <person name="Meera S.P."/>
            <person name="Sreeshan A."/>
            <person name="Augustine A."/>
        </authorList>
    </citation>
    <scope>NUCLEOTIDE SEQUENCE</scope>
    <source>
        <tissue evidence="1">Leaf</tissue>
    </source>
</reference>